<evidence type="ECO:0000313" key="2">
    <source>
        <dbReference type="Proteomes" id="UP000291289"/>
    </source>
</evidence>
<dbReference type="RefSeq" id="WP_131284453.1">
    <property type="nucleotide sequence ID" value="NZ_RXLP01000021.1"/>
</dbReference>
<reference evidence="1 2" key="1">
    <citation type="submission" date="2018-12" db="EMBL/GenBank/DDBJ databases">
        <title>Alloscrdovia theropitheci sp. nov: a novel taxon from the feces of the bleeding-herat monkey (Theropithecus geleda).</title>
        <authorList>
            <person name="Modesto M."/>
        </authorList>
    </citation>
    <scope>NUCLEOTIDE SEQUENCE [LARGE SCALE GENOMIC DNA]</scope>
    <source>
        <strain evidence="1 2">GLDI4/2</strain>
    </source>
</reference>
<evidence type="ECO:0000313" key="1">
    <source>
        <dbReference type="EMBL" id="TCD54118.1"/>
    </source>
</evidence>
<proteinExistence type="predicted"/>
<dbReference type="EMBL" id="RXLP01000021">
    <property type="protein sequence ID" value="TCD54118.1"/>
    <property type="molecule type" value="Genomic_DNA"/>
</dbReference>
<dbReference type="AlphaFoldDB" id="A0A4R0QRW2"/>
<accession>A0A4R0QRW2</accession>
<keyword evidence="2" id="KW-1185">Reference proteome</keyword>
<dbReference type="Proteomes" id="UP000291289">
    <property type="component" value="Unassembled WGS sequence"/>
</dbReference>
<protein>
    <submittedName>
        <fullName evidence="1">Uncharacterized protein</fullName>
    </submittedName>
</protein>
<sequence length="185" mass="21725">MVLLDPFHSPLLDTDPEYRSVLYAPFDWYNPDNAEYVETRIWVVVRFTDWLCMVNPQLDENLPSCWTSHAWLILTMDALYMKYIQTQEPDHDMRAPYEWITAVQSTIDQIRSWANTTNHHGANPCPNPDDTYSAHRIHRRTTEESNGYKTDHNYIFPTNPLTTQTLIDHLTTSLTLENIDENTVH</sequence>
<comment type="caution">
    <text evidence="1">The sequence shown here is derived from an EMBL/GenBank/DDBJ whole genome shotgun (WGS) entry which is preliminary data.</text>
</comment>
<name>A0A4R0QRW2_9BIFI</name>
<gene>
    <name evidence="1" type="ORF">EJ419_05560</name>
</gene>
<organism evidence="1 2">
    <name type="scientific">Alloscardovia theropitheci</name>
    <dbReference type="NCBI Taxonomy" id="2496842"/>
    <lineage>
        <taxon>Bacteria</taxon>
        <taxon>Bacillati</taxon>
        <taxon>Actinomycetota</taxon>
        <taxon>Actinomycetes</taxon>
        <taxon>Bifidobacteriales</taxon>
        <taxon>Bifidobacteriaceae</taxon>
        <taxon>Alloscardovia</taxon>
    </lineage>
</organism>
<dbReference type="OrthoDB" id="3242773at2"/>